<dbReference type="AlphaFoldDB" id="A0A154P7P1"/>
<keyword evidence="2" id="KW-1185">Reference proteome</keyword>
<dbReference type="Proteomes" id="UP000076502">
    <property type="component" value="Unassembled WGS sequence"/>
</dbReference>
<sequence>MEGLVCPFFRLRSVDEDYGLLTNRFSEFYESFSILEGFRDSASGFFCSPYGPLSLERISRRN</sequence>
<proteinExistence type="predicted"/>
<evidence type="ECO:0000313" key="2">
    <source>
        <dbReference type="Proteomes" id="UP000076502"/>
    </source>
</evidence>
<gene>
    <name evidence="1" type="ORF">WN55_09857</name>
</gene>
<dbReference type="EMBL" id="KQ434832">
    <property type="protein sequence ID" value="KZC07871.1"/>
    <property type="molecule type" value="Genomic_DNA"/>
</dbReference>
<name>A0A154P7P1_DUFNO</name>
<evidence type="ECO:0000313" key="1">
    <source>
        <dbReference type="EMBL" id="KZC07871.1"/>
    </source>
</evidence>
<reference evidence="1 2" key="1">
    <citation type="submission" date="2015-07" db="EMBL/GenBank/DDBJ databases">
        <title>The genome of Dufourea novaeangliae.</title>
        <authorList>
            <person name="Pan H."/>
            <person name="Kapheim K."/>
        </authorList>
    </citation>
    <scope>NUCLEOTIDE SEQUENCE [LARGE SCALE GENOMIC DNA]</scope>
    <source>
        <strain evidence="1">0120121106</strain>
        <tissue evidence="1">Whole body</tissue>
    </source>
</reference>
<accession>A0A154P7P1</accession>
<organism evidence="1 2">
    <name type="scientific">Dufourea novaeangliae</name>
    <name type="common">Sweat bee</name>
    <dbReference type="NCBI Taxonomy" id="178035"/>
    <lineage>
        <taxon>Eukaryota</taxon>
        <taxon>Metazoa</taxon>
        <taxon>Ecdysozoa</taxon>
        <taxon>Arthropoda</taxon>
        <taxon>Hexapoda</taxon>
        <taxon>Insecta</taxon>
        <taxon>Pterygota</taxon>
        <taxon>Neoptera</taxon>
        <taxon>Endopterygota</taxon>
        <taxon>Hymenoptera</taxon>
        <taxon>Apocrita</taxon>
        <taxon>Aculeata</taxon>
        <taxon>Apoidea</taxon>
        <taxon>Anthophila</taxon>
        <taxon>Halictidae</taxon>
        <taxon>Rophitinae</taxon>
        <taxon>Dufourea</taxon>
    </lineage>
</organism>
<protein>
    <submittedName>
        <fullName evidence="1">Uncharacterized protein</fullName>
    </submittedName>
</protein>